<dbReference type="Gene3D" id="1.10.1740.10">
    <property type="match status" value="1"/>
</dbReference>
<keyword evidence="4" id="KW-0804">Transcription</keyword>
<dbReference type="InterPro" id="IPR013325">
    <property type="entry name" value="RNA_pol_sigma_r2"/>
</dbReference>
<comment type="caution">
    <text evidence="7">The sequence shown here is derived from an EMBL/GenBank/DDBJ whole genome shotgun (WGS) entry which is preliminary data.</text>
</comment>
<keyword evidence="2" id="KW-0805">Transcription regulation</keyword>
<feature type="domain" description="RNA polymerase sigma factor 70 region 4 type 2" evidence="6">
    <location>
        <begin position="133"/>
        <end position="184"/>
    </location>
</feature>
<evidence type="ECO:0000256" key="2">
    <source>
        <dbReference type="ARBA" id="ARBA00023015"/>
    </source>
</evidence>
<evidence type="ECO:0000313" key="7">
    <source>
        <dbReference type="EMBL" id="MBS9479230.1"/>
    </source>
</evidence>
<sequence length="189" mass="21370">MPSLTRIAHGPLDDELNEAIYGCARGERASLHRLYEHLAPKMTGVALRMLRRRDLAEEVVHDTFLRIWEKAGSFDAARGKASAWVFTILRRTALNVLRGERRIELVEDYDAIEPISEETDAESLLVALSETSALRRCLDRLEPMRRRAILLAYLRGLTHGELAGRLGVPLGTAKAWIRRSLRTLKDCLA</sequence>
<comment type="similarity">
    <text evidence="1">Belongs to the sigma-70 factor family. ECF subfamily.</text>
</comment>
<organism evidence="7 8">
    <name type="scientific">Ancylobacter radicis</name>
    <dbReference type="NCBI Taxonomy" id="2836179"/>
    <lineage>
        <taxon>Bacteria</taxon>
        <taxon>Pseudomonadati</taxon>
        <taxon>Pseudomonadota</taxon>
        <taxon>Alphaproteobacteria</taxon>
        <taxon>Hyphomicrobiales</taxon>
        <taxon>Xanthobacteraceae</taxon>
        <taxon>Ancylobacter</taxon>
    </lineage>
</organism>
<name>A0ABS5RC36_9HYPH</name>
<dbReference type="RefSeq" id="WP_213757193.1">
    <property type="nucleotide sequence ID" value="NZ_JAHCQH010000023.1"/>
</dbReference>
<evidence type="ECO:0000259" key="6">
    <source>
        <dbReference type="Pfam" id="PF08281"/>
    </source>
</evidence>
<proteinExistence type="inferred from homology"/>
<dbReference type="Pfam" id="PF08281">
    <property type="entry name" value="Sigma70_r4_2"/>
    <property type="match status" value="1"/>
</dbReference>
<dbReference type="InterPro" id="IPR014284">
    <property type="entry name" value="RNA_pol_sigma-70_dom"/>
</dbReference>
<dbReference type="EMBL" id="JAHCQH010000023">
    <property type="protein sequence ID" value="MBS9479230.1"/>
    <property type="molecule type" value="Genomic_DNA"/>
</dbReference>
<evidence type="ECO:0000256" key="1">
    <source>
        <dbReference type="ARBA" id="ARBA00010641"/>
    </source>
</evidence>
<reference evidence="7" key="1">
    <citation type="submission" date="2021-05" db="EMBL/GenBank/DDBJ databases">
        <authorList>
            <person name="Sun Q."/>
            <person name="Inoue M."/>
        </authorList>
    </citation>
    <scope>NUCLEOTIDE SEQUENCE</scope>
    <source>
        <strain evidence="7">VKM B-3255</strain>
    </source>
</reference>
<keyword evidence="3" id="KW-0731">Sigma factor</keyword>
<dbReference type="Gene3D" id="1.10.10.10">
    <property type="entry name" value="Winged helix-like DNA-binding domain superfamily/Winged helix DNA-binding domain"/>
    <property type="match status" value="1"/>
</dbReference>
<dbReference type="InterPro" id="IPR007627">
    <property type="entry name" value="RNA_pol_sigma70_r2"/>
</dbReference>
<gene>
    <name evidence="7" type="ORF">KIP89_19155</name>
</gene>
<dbReference type="SUPFAM" id="SSF88659">
    <property type="entry name" value="Sigma3 and sigma4 domains of RNA polymerase sigma factors"/>
    <property type="match status" value="1"/>
</dbReference>
<dbReference type="NCBIfam" id="TIGR02937">
    <property type="entry name" value="sigma70-ECF"/>
    <property type="match status" value="1"/>
</dbReference>
<dbReference type="PANTHER" id="PTHR43133:SF62">
    <property type="entry name" value="RNA POLYMERASE SIGMA FACTOR SIGZ"/>
    <property type="match status" value="1"/>
</dbReference>
<evidence type="ECO:0000256" key="3">
    <source>
        <dbReference type="ARBA" id="ARBA00023082"/>
    </source>
</evidence>
<dbReference type="InterPro" id="IPR036388">
    <property type="entry name" value="WH-like_DNA-bd_sf"/>
</dbReference>
<evidence type="ECO:0000259" key="5">
    <source>
        <dbReference type="Pfam" id="PF04542"/>
    </source>
</evidence>
<feature type="domain" description="RNA polymerase sigma-70 region 2" evidence="5">
    <location>
        <begin position="34"/>
        <end position="102"/>
    </location>
</feature>
<dbReference type="PANTHER" id="PTHR43133">
    <property type="entry name" value="RNA POLYMERASE ECF-TYPE SIGMA FACTO"/>
    <property type="match status" value="1"/>
</dbReference>
<dbReference type="Proteomes" id="UP001166585">
    <property type="component" value="Unassembled WGS sequence"/>
</dbReference>
<evidence type="ECO:0000256" key="4">
    <source>
        <dbReference type="ARBA" id="ARBA00023163"/>
    </source>
</evidence>
<evidence type="ECO:0000313" key="8">
    <source>
        <dbReference type="Proteomes" id="UP001166585"/>
    </source>
</evidence>
<dbReference type="InterPro" id="IPR013249">
    <property type="entry name" value="RNA_pol_sigma70_r4_t2"/>
</dbReference>
<keyword evidence="8" id="KW-1185">Reference proteome</keyword>
<accession>A0ABS5RC36</accession>
<dbReference type="SUPFAM" id="SSF88946">
    <property type="entry name" value="Sigma2 domain of RNA polymerase sigma factors"/>
    <property type="match status" value="1"/>
</dbReference>
<protein>
    <submittedName>
        <fullName evidence="7">Sigma-70 family RNA polymerase sigma factor</fullName>
    </submittedName>
</protein>
<dbReference type="Pfam" id="PF04542">
    <property type="entry name" value="Sigma70_r2"/>
    <property type="match status" value="1"/>
</dbReference>
<dbReference type="InterPro" id="IPR013324">
    <property type="entry name" value="RNA_pol_sigma_r3/r4-like"/>
</dbReference>
<dbReference type="InterPro" id="IPR039425">
    <property type="entry name" value="RNA_pol_sigma-70-like"/>
</dbReference>